<dbReference type="AlphaFoldDB" id="A0A7R9QC19"/>
<dbReference type="Gene3D" id="3.40.50.1110">
    <property type="entry name" value="SGNH hydrolase"/>
    <property type="match status" value="1"/>
</dbReference>
<proteinExistence type="predicted"/>
<dbReference type="Proteomes" id="UP000759131">
    <property type="component" value="Unassembled WGS sequence"/>
</dbReference>
<dbReference type="Pfam" id="PF13472">
    <property type="entry name" value="Lipase_GDSL_2"/>
    <property type="match status" value="1"/>
</dbReference>
<evidence type="ECO:0000313" key="2">
    <source>
        <dbReference type="EMBL" id="CAD7639968.1"/>
    </source>
</evidence>
<reference evidence="2" key="1">
    <citation type="submission" date="2020-11" db="EMBL/GenBank/DDBJ databases">
        <authorList>
            <person name="Tran Van P."/>
        </authorList>
    </citation>
    <scope>NUCLEOTIDE SEQUENCE</scope>
</reference>
<name>A0A7R9QC19_9ACAR</name>
<dbReference type="EMBL" id="OC877366">
    <property type="protein sequence ID" value="CAD7639968.1"/>
    <property type="molecule type" value="Genomic_DNA"/>
</dbReference>
<dbReference type="PANTHER" id="PTHR30383:SF32">
    <property type="entry name" value="SGNH-HYDROLASE"/>
    <property type="match status" value="1"/>
</dbReference>
<protein>
    <recommendedName>
        <fullName evidence="1">SGNH hydrolase-type esterase domain-containing protein</fullName>
    </recommendedName>
</protein>
<evidence type="ECO:0000259" key="1">
    <source>
        <dbReference type="Pfam" id="PF13472"/>
    </source>
</evidence>
<dbReference type="InterPro" id="IPR036514">
    <property type="entry name" value="SGNH_hydro_sf"/>
</dbReference>
<organism evidence="2">
    <name type="scientific">Medioppia subpectinata</name>
    <dbReference type="NCBI Taxonomy" id="1979941"/>
    <lineage>
        <taxon>Eukaryota</taxon>
        <taxon>Metazoa</taxon>
        <taxon>Ecdysozoa</taxon>
        <taxon>Arthropoda</taxon>
        <taxon>Chelicerata</taxon>
        <taxon>Arachnida</taxon>
        <taxon>Acari</taxon>
        <taxon>Acariformes</taxon>
        <taxon>Sarcoptiformes</taxon>
        <taxon>Oribatida</taxon>
        <taxon>Brachypylina</taxon>
        <taxon>Oppioidea</taxon>
        <taxon>Oppiidae</taxon>
        <taxon>Medioppia</taxon>
    </lineage>
</organism>
<dbReference type="InterPro" id="IPR051532">
    <property type="entry name" value="Ester_Hydrolysis_Enzymes"/>
</dbReference>
<dbReference type="OrthoDB" id="505607at2759"/>
<dbReference type="GO" id="GO:0004622">
    <property type="term" value="F:phosphatidylcholine lysophospholipase activity"/>
    <property type="evidence" value="ECO:0007669"/>
    <property type="project" value="TreeGrafter"/>
</dbReference>
<dbReference type="SUPFAM" id="SSF52266">
    <property type="entry name" value="SGNH hydrolase"/>
    <property type="match status" value="1"/>
</dbReference>
<gene>
    <name evidence="2" type="ORF">OSB1V03_LOCUS17992</name>
</gene>
<feature type="non-terminal residue" evidence="2">
    <location>
        <position position="1"/>
    </location>
</feature>
<dbReference type="EMBL" id="CAJPIZ010022791">
    <property type="protein sequence ID" value="CAG2118040.1"/>
    <property type="molecule type" value="Genomic_DNA"/>
</dbReference>
<keyword evidence="3" id="KW-1185">Reference proteome</keyword>
<sequence>SITNNWLLFGQNVWNLHYGAAHHVYNYGISGDTTSNVIYRIRNHEFDGLEANVTVLMIGANNIWHNNDTAVDITHGIVEIMTELLTKMPATKILLLGDLPSPWPDQSKELNALLAKLANNKNVFFLDMWSAFVDETGKQIPDLFLPDGVHPNEFGYEVWYNTMNPFLRKLYPLVN</sequence>
<dbReference type="PANTHER" id="PTHR30383">
    <property type="entry name" value="THIOESTERASE 1/PROTEASE 1/LYSOPHOSPHOLIPASE L1"/>
    <property type="match status" value="1"/>
</dbReference>
<dbReference type="InterPro" id="IPR013830">
    <property type="entry name" value="SGNH_hydro"/>
</dbReference>
<accession>A0A7R9QC19</accession>
<evidence type="ECO:0000313" key="3">
    <source>
        <dbReference type="Proteomes" id="UP000759131"/>
    </source>
</evidence>
<feature type="domain" description="SGNH hydrolase-type esterase" evidence="1">
    <location>
        <begin position="20"/>
        <end position="157"/>
    </location>
</feature>